<dbReference type="HAMAP" id="MF_00338">
    <property type="entry name" value="UPF0145"/>
    <property type="match status" value="1"/>
</dbReference>
<dbReference type="EMBL" id="RXHJ01000006">
    <property type="protein sequence ID" value="RSZ63786.1"/>
    <property type="molecule type" value="Genomic_DNA"/>
</dbReference>
<reference evidence="3 4" key="1">
    <citation type="submission" date="2018-12" db="EMBL/GenBank/DDBJ databases">
        <title>YIM 101343 draft genome.</title>
        <authorList>
            <person name="Chen X."/>
        </authorList>
    </citation>
    <scope>NUCLEOTIDE SEQUENCE [LARGE SCALE GENOMIC DNA]</scope>
    <source>
        <strain evidence="3 4">YIM 101343</strain>
    </source>
</reference>
<name>A0A430HYL8_9CORY</name>
<dbReference type="Proteomes" id="UP000274907">
    <property type="component" value="Unassembled WGS sequence"/>
</dbReference>
<dbReference type="Gene3D" id="3.30.110.70">
    <property type="entry name" value="Hypothetical protein apc22750. Chain B"/>
    <property type="match status" value="1"/>
</dbReference>
<gene>
    <name evidence="3" type="ORF">EAH68_05980</name>
</gene>
<dbReference type="InterPro" id="IPR035439">
    <property type="entry name" value="UPF0145_dom_sf"/>
</dbReference>
<proteinExistence type="inferred from homology"/>
<sequence>MIITTTPTVEGHRITGYLGIVAGETIVGINVIKDFAAGIRNIVGGRSSSYERETFQARESAIAELVARAQAMGADAIVGVDIDYESLGSDNGMMMVSATGTAVRLGPAAG</sequence>
<dbReference type="Pfam" id="PF01906">
    <property type="entry name" value="YbjQ_1"/>
    <property type="match status" value="1"/>
</dbReference>
<protein>
    <recommendedName>
        <fullName evidence="2">UPF0145 protein EAH68_05980</fullName>
    </recommendedName>
</protein>
<evidence type="ECO:0000256" key="2">
    <source>
        <dbReference type="HAMAP-Rule" id="MF_00338"/>
    </source>
</evidence>
<dbReference type="SUPFAM" id="SSF117782">
    <property type="entry name" value="YbjQ-like"/>
    <property type="match status" value="1"/>
</dbReference>
<dbReference type="AlphaFoldDB" id="A0A430HYL8"/>
<dbReference type="PANTHER" id="PTHR34068">
    <property type="entry name" value="UPF0145 PROTEIN YBJQ"/>
    <property type="match status" value="1"/>
</dbReference>
<organism evidence="3 4">
    <name type="scientific">Corynebacterium hylobatis</name>
    <dbReference type="NCBI Taxonomy" id="1859290"/>
    <lineage>
        <taxon>Bacteria</taxon>
        <taxon>Bacillati</taxon>
        <taxon>Actinomycetota</taxon>
        <taxon>Actinomycetes</taxon>
        <taxon>Mycobacteriales</taxon>
        <taxon>Corynebacteriaceae</taxon>
        <taxon>Corynebacterium</taxon>
    </lineage>
</organism>
<evidence type="ECO:0000313" key="4">
    <source>
        <dbReference type="Proteomes" id="UP000274907"/>
    </source>
</evidence>
<keyword evidence="4" id="KW-1185">Reference proteome</keyword>
<evidence type="ECO:0000256" key="1">
    <source>
        <dbReference type="ARBA" id="ARBA00010751"/>
    </source>
</evidence>
<dbReference type="RefSeq" id="WP_126120419.1">
    <property type="nucleotide sequence ID" value="NZ_RXHJ01000006.1"/>
</dbReference>
<dbReference type="PANTHER" id="PTHR34068:SF1">
    <property type="entry name" value="UPF0145 PROTEIN YBJQ"/>
    <property type="match status" value="1"/>
</dbReference>
<evidence type="ECO:0000313" key="3">
    <source>
        <dbReference type="EMBL" id="RSZ63786.1"/>
    </source>
</evidence>
<comment type="caution">
    <text evidence="3">The sequence shown here is derived from an EMBL/GenBank/DDBJ whole genome shotgun (WGS) entry which is preliminary data.</text>
</comment>
<accession>A0A430HYL8</accession>
<comment type="similarity">
    <text evidence="1 2">Belongs to the UPF0145 family.</text>
</comment>
<dbReference type="InterPro" id="IPR002765">
    <property type="entry name" value="UPF0145_YbjQ-like"/>
</dbReference>
<dbReference type="OrthoDB" id="9796448at2"/>